<dbReference type="VEuPathDB" id="ToxoDB:EPH_0033650"/>
<organism evidence="4 5">
    <name type="scientific">Eimeria praecox</name>
    <dbReference type="NCBI Taxonomy" id="51316"/>
    <lineage>
        <taxon>Eukaryota</taxon>
        <taxon>Sar</taxon>
        <taxon>Alveolata</taxon>
        <taxon>Apicomplexa</taxon>
        <taxon>Conoidasida</taxon>
        <taxon>Coccidia</taxon>
        <taxon>Eucoccidiorida</taxon>
        <taxon>Eimeriorina</taxon>
        <taxon>Eimeriidae</taxon>
        <taxon>Eimeria</taxon>
    </lineage>
</organism>
<accession>U6G568</accession>
<sequence length="414" mass="45823">MLKLRLFNVNWRGTAVNYSARFAEVLGEGLPLPSDELEAGARLGRQAAVEGSAVARSDPPARPGVSGYRCYECQVRGHAARQCPSTKEPPRRTGETCKKCGVIGHYARDRPTSARRVIDNRECQPIIRPSNEGANRLNKEPRYKFNTKIASADDRLNRRQLRRRELAKAKRGGEKVTEGNPLVESTRVERLDVRYAYECTGVLRAVPTRPNTIPVPPGCGTRLMRESRSTHEEAADSAEPPQKAGAQPEVESSRDEVEETRQVEKKRSEGISVMEEASGSGEAPQKTGVQADLEPAREQMEEKQNAEHEPCERDREGAERPAYPTDEGVKTPWWREAGETAESDSCGVLCSVGATVGLRIDAFGSKCEAFLDTEKVDRLQLKARRPSEECMLTEVTGVQMCSDRVVMRSTAWGG</sequence>
<gene>
    <name evidence="4" type="ORF">EPH_0033650</name>
</gene>
<keyword evidence="5" id="KW-1185">Reference proteome</keyword>
<keyword evidence="1" id="KW-0479">Metal-binding</keyword>
<dbReference type="AlphaFoldDB" id="U6G568"/>
<dbReference type="Pfam" id="PF00098">
    <property type="entry name" value="zf-CCHC"/>
    <property type="match status" value="1"/>
</dbReference>
<feature type="compositionally biased region" description="Basic and acidic residues" evidence="2">
    <location>
        <begin position="251"/>
        <end position="269"/>
    </location>
</feature>
<dbReference type="InterPro" id="IPR001878">
    <property type="entry name" value="Znf_CCHC"/>
</dbReference>
<reference evidence="4" key="1">
    <citation type="submission" date="2013-10" db="EMBL/GenBank/DDBJ databases">
        <title>Genomic analysis of the causative agents of coccidiosis in chickens.</title>
        <authorList>
            <person name="Reid A.J."/>
            <person name="Blake D."/>
            <person name="Billington K."/>
            <person name="Browne H."/>
            <person name="Dunn M."/>
            <person name="Hung S."/>
            <person name="Kawahara F."/>
            <person name="Miranda-Saavedra D."/>
            <person name="Mourier T."/>
            <person name="Nagra H."/>
            <person name="Otto T.D."/>
            <person name="Rawlings N."/>
            <person name="Sanchez A."/>
            <person name="Sanders M."/>
            <person name="Subramaniam C."/>
            <person name="Tay Y."/>
            <person name="Dear P."/>
            <person name="Doerig C."/>
            <person name="Gruber A."/>
            <person name="Parkinson J."/>
            <person name="Shirley M."/>
            <person name="Wan K.L."/>
            <person name="Berriman M."/>
            <person name="Tomley F."/>
            <person name="Pain A."/>
        </authorList>
    </citation>
    <scope>NUCLEOTIDE SEQUENCE [LARGE SCALE GENOMIC DNA]</scope>
    <source>
        <strain evidence="4">Houghton</strain>
    </source>
</reference>
<feature type="domain" description="CCHC-type" evidence="3">
    <location>
        <begin position="69"/>
        <end position="85"/>
    </location>
</feature>
<evidence type="ECO:0000256" key="2">
    <source>
        <dbReference type="SAM" id="MobiDB-lite"/>
    </source>
</evidence>
<protein>
    <recommendedName>
        <fullName evidence="3">CCHC-type domain-containing protein</fullName>
    </recommendedName>
</protein>
<evidence type="ECO:0000256" key="1">
    <source>
        <dbReference type="PROSITE-ProRule" id="PRU00047"/>
    </source>
</evidence>
<evidence type="ECO:0000259" key="3">
    <source>
        <dbReference type="PROSITE" id="PS50158"/>
    </source>
</evidence>
<dbReference type="Gene3D" id="4.10.60.10">
    <property type="entry name" value="Zinc finger, CCHC-type"/>
    <property type="match status" value="1"/>
</dbReference>
<keyword evidence="1" id="KW-0862">Zinc</keyword>
<reference evidence="4" key="2">
    <citation type="submission" date="2013-10" db="EMBL/GenBank/DDBJ databases">
        <authorList>
            <person name="Aslett M."/>
        </authorList>
    </citation>
    <scope>NUCLEOTIDE SEQUENCE [LARGE SCALE GENOMIC DNA]</scope>
    <source>
        <strain evidence="4">Houghton</strain>
    </source>
</reference>
<dbReference type="Proteomes" id="UP000018201">
    <property type="component" value="Unassembled WGS sequence"/>
</dbReference>
<dbReference type="OrthoDB" id="3863715at2759"/>
<dbReference type="GO" id="GO:0003676">
    <property type="term" value="F:nucleic acid binding"/>
    <property type="evidence" value="ECO:0007669"/>
    <property type="project" value="InterPro"/>
</dbReference>
<dbReference type="GO" id="GO:0008270">
    <property type="term" value="F:zinc ion binding"/>
    <property type="evidence" value="ECO:0007669"/>
    <property type="project" value="UniProtKB-KW"/>
</dbReference>
<dbReference type="PROSITE" id="PS50158">
    <property type="entry name" value="ZF_CCHC"/>
    <property type="match status" value="1"/>
</dbReference>
<evidence type="ECO:0000313" key="4">
    <source>
        <dbReference type="EMBL" id="CDI74458.1"/>
    </source>
</evidence>
<keyword evidence="1" id="KW-0863">Zinc-finger</keyword>
<dbReference type="EMBL" id="HG690365">
    <property type="protein sequence ID" value="CDI74458.1"/>
    <property type="molecule type" value="Genomic_DNA"/>
</dbReference>
<dbReference type="SMART" id="SM00343">
    <property type="entry name" value="ZnF_C2HC"/>
    <property type="match status" value="2"/>
</dbReference>
<dbReference type="InterPro" id="IPR036875">
    <property type="entry name" value="Znf_CCHC_sf"/>
</dbReference>
<feature type="compositionally biased region" description="Basic and acidic residues" evidence="2">
    <location>
        <begin position="294"/>
        <end position="319"/>
    </location>
</feature>
<name>U6G568_9EIME</name>
<feature type="compositionally biased region" description="Basic and acidic residues" evidence="2">
    <location>
        <begin position="223"/>
        <end position="234"/>
    </location>
</feature>
<evidence type="ECO:0000313" key="5">
    <source>
        <dbReference type="Proteomes" id="UP000018201"/>
    </source>
</evidence>
<proteinExistence type="predicted"/>
<feature type="region of interest" description="Disordered" evidence="2">
    <location>
        <begin position="212"/>
        <end position="329"/>
    </location>
</feature>
<dbReference type="SUPFAM" id="SSF57756">
    <property type="entry name" value="Retrovirus zinc finger-like domains"/>
    <property type="match status" value="1"/>
</dbReference>